<accession>A0AA40A7K3</accession>
<dbReference type="PRINTS" id="PR00080">
    <property type="entry name" value="SDRFAMILY"/>
</dbReference>
<sequence>MPRHLLGKMPRPSVHLPIVQQNAKMAPLVWLITGSTSGSGLALVSALSARGDQVIATGRDASTRLAHLRSLTVAVLDLDVTAPLTSIQAVIATAVAIFGRVDVLVNNAGVWRMSALEEASEAFVQGIFDVNLFGAVKATQAMLPHMRAAKQGTVVFIGAGLGWAAIPFVGYYSLTKAALTMFAESLQKEIGGLGLRSIIFEPGGFDSDIGAPREGEIAFQGPYIDDYQPLFGKSFGGPPPKLAGDITKIPGAIIDVIKGEGAAKGRPFPVRVVLGPDSLDVIRQKCTEQLQLLDDWADVSLSTMIEGQRETAPFLMDICSILPKA</sequence>
<gene>
    <name evidence="5" type="ORF">B0H67DRAFT_583392</name>
</gene>
<reference evidence="5" key="1">
    <citation type="submission" date="2023-06" db="EMBL/GenBank/DDBJ databases">
        <title>Genome-scale phylogeny and comparative genomics of the fungal order Sordariales.</title>
        <authorList>
            <consortium name="Lawrence Berkeley National Laboratory"/>
            <person name="Hensen N."/>
            <person name="Bonometti L."/>
            <person name="Westerberg I."/>
            <person name="Brannstrom I.O."/>
            <person name="Guillou S."/>
            <person name="Cros-Aarteil S."/>
            <person name="Calhoun S."/>
            <person name="Haridas S."/>
            <person name="Kuo A."/>
            <person name="Mondo S."/>
            <person name="Pangilinan J."/>
            <person name="Riley R."/>
            <person name="Labutti K."/>
            <person name="Andreopoulos B."/>
            <person name="Lipzen A."/>
            <person name="Chen C."/>
            <person name="Yanf M."/>
            <person name="Daum C."/>
            <person name="Ng V."/>
            <person name="Clum A."/>
            <person name="Steindorff A."/>
            <person name="Ohm R."/>
            <person name="Martin F."/>
            <person name="Silar P."/>
            <person name="Natvig D."/>
            <person name="Lalanne C."/>
            <person name="Gautier V."/>
            <person name="Ament-Velasquez S.L."/>
            <person name="Kruys A."/>
            <person name="Hutchinson M.I."/>
            <person name="Powell A.J."/>
            <person name="Barry K."/>
            <person name="Miller A.N."/>
            <person name="Grigoriev I.V."/>
            <person name="Debuchy R."/>
            <person name="Gladieux P."/>
            <person name="Thoren M.H."/>
            <person name="Johannesson H."/>
        </authorList>
    </citation>
    <scope>NUCLEOTIDE SEQUENCE</scope>
    <source>
        <strain evidence="5">SMH4607-1</strain>
    </source>
</reference>
<dbReference type="Proteomes" id="UP001172102">
    <property type="component" value="Unassembled WGS sequence"/>
</dbReference>
<evidence type="ECO:0000313" key="6">
    <source>
        <dbReference type="Proteomes" id="UP001172102"/>
    </source>
</evidence>
<dbReference type="InterPro" id="IPR002347">
    <property type="entry name" value="SDR_fam"/>
</dbReference>
<keyword evidence="4" id="KW-1133">Transmembrane helix</keyword>
<evidence type="ECO:0000256" key="4">
    <source>
        <dbReference type="SAM" id="Phobius"/>
    </source>
</evidence>
<dbReference type="PRINTS" id="PR00081">
    <property type="entry name" value="GDHRDH"/>
</dbReference>
<dbReference type="PANTHER" id="PTHR43976:SF16">
    <property type="entry name" value="SHORT-CHAIN DEHYDROGENASE_REDUCTASE FAMILY PROTEIN"/>
    <property type="match status" value="1"/>
</dbReference>
<dbReference type="InterPro" id="IPR051911">
    <property type="entry name" value="SDR_oxidoreductase"/>
</dbReference>
<dbReference type="SUPFAM" id="SSF51735">
    <property type="entry name" value="NAD(P)-binding Rossmann-fold domains"/>
    <property type="match status" value="1"/>
</dbReference>
<keyword evidence="2" id="KW-0560">Oxidoreductase</keyword>
<keyword evidence="6" id="KW-1185">Reference proteome</keyword>
<comment type="similarity">
    <text evidence="1 3">Belongs to the short-chain dehydrogenases/reductases (SDR) family.</text>
</comment>
<evidence type="ECO:0000313" key="5">
    <source>
        <dbReference type="EMBL" id="KAK0710769.1"/>
    </source>
</evidence>
<dbReference type="PANTHER" id="PTHR43976">
    <property type="entry name" value="SHORT CHAIN DEHYDROGENASE"/>
    <property type="match status" value="1"/>
</dbReference>
<organism evidence="5 6">
    <name type="scientific">Lasiosphaeris hirsuta</name>
    <dbReference type="NCBI Taxonomy" id="260670"/>
    <lineage>
        <taxon>Eukaryota</taxon>
        <taxon>Fungi</taxon>
        <taxon>Dikarya</taxon>
        <taxon>Ascomycota</taxon>
        <taxon>Pezizomycotina</taxon>
        <taxon>Sordariomycetes</taxon>
        <taxon>Sordariomycetidae</taxon>
        <taxon>Sordariales</taxon>
        <taxon>Lasiosphaeriaceae</taxon>
        <taxon>Lasiosphaeris</taxon>
    </lineage>
</organism>
<evidence type="ECO:0000256" key="3">
    <source>
        <dbReference type="RuleBase" id="RU000363"/>
    </source>
</evidence>
<keyword evidence="4" id="KW-0472">Membrane</keyword>
<evidence type="ECO:0000256" key="2">
    <source>
        <dbReference type="ARBA" id="ARBA00023002"/>
    </source>
</evidence>
<dbReference type="Gene3D" id="3.40.50.720">
    <property type="entry name" value="NAD(P)-binding Rossmann-like Domain"/>
    <property type="match status" value="1"/>
</dbReference>
<dbReference type="EMBL" id="JAUKUA010000005">
    <property type="protein sequence ID" value="KAK0710769.1"/>
    <property type="molecule type" value="Genomic_DNA"/>
</dbReference>
<dbReference type="InterPro" id="IPR036291">
    <property type="entry name" value="NAD(P)-bd_dom_sf"/>
</dbReference>
<dbReference type="Pfam" id="PF00106">
    <property type="entry name" value="adh_short"/>
    <property type="match status" value="1"/>
</dbReference>
<keyword evidence="4" id="KW-0812">Transmembrane</keyword>
<evidence type="ECO:0000256" key="1">
    <source>
        <dbReference type="ARBA" id="ARBA00006484"/>
    </source>
</evidence>
<protein>
    <submittedName>
        <fullName evidence="5">Uncharacterized protein</fullName>
    </submittedName>
</protein>
<dbReference type="GO" id="GO:0016491">
    <property type="term" value="F:oxidoreductase activity"/>
    <property type="evidence" value="ECO:0007669"/>
    <property type="project" value="UniProtKB-KW"/>
</dbReference>
<name>A0AA40A7K3_9PEZI</name>
<dbReference type="AlphaFoldDB" id="A0AA40A7K3"/>
<proteinExistence type="inferred from homology"/>
<comment type="caution">
    <text evidence="5">The sequence shown here is derived from an EMBL/GenBank/DDBJ whole genome shotgun (WGS) entry which is preliminary data.</text>
</comment>
<feature type="transmembrane region" description="Helical" evidence="4">
    <location>
        <begin position="152"/>
        <end position="174"/>
    </location>
</feature>